<evidence type="ECO:0000313" key="12">
    <source>
        <dbReference type="EMBL" id="CAD5111729.1"/>
    </source>
</evidence>
<dbReference type="GO" id="GO:0036158">
    <property type="term" value="P:outer dynein arm assembly"/>
    <property type="evidence" value="ECO:0007669"/>
    <property type="project" value="TreeGrafter"/>
</dbReference>
<dbReference type="AlphaFoldDB" id="A0A7I8V8V1"/>
<evidence type="ECO:0000256" key="3">
    <source>
        <dbReference type="ARBA" id="ARBA00022614"/>
    </source>
</evidence>
<name>A0A7I8V8V1_9ANNE</name>
<dbReference type="GO" id="GO:0030286">
    <property type="term" value="C:dynein complex"/>
    <property type="evidence" value="ECO:0007669"/>
    <property type="project" value="UniProtKB-KW"/>
</dbReference>
<dbReference type="GO" id="GO:0043014">
    <property type="term" value="F:alpha-tubulin binding"/>
    <property type="evidence" value="ECO:0007669"/>
    <property type="project" value="TreeGrafter"/>
</dbReference>
<comment type="similarity">
    <text evidence="10">Belongs to the dynein light chain LC1-type family.</text>
</comment>
<dbReference type="PANTHER" id="PTHR15454:SF73">
    <property type="entry name" value="DYNEIN AXONEMAL LIGHT CHAIN 1"/>
    <property type="match status" value="1"/>
</dbReference>
<dbReference type="InterPro" id="IPR001611">
    <property type="entry name" value="Leu-rich_rpt"/>
</dbReference>
<proteinExistence type="inferred from homology"/>
<gene>
    <name evidence="12" type="ORF">DGYR_LOCUS976</name>
</gene>
<evidence type="ECO:0000256" key="7">
    <source>
        <dbReference type="ARBA" id="ARBA00023175"/>
    </source>
</evidence>
<dbReference type="GO" id="GO:0045504">
    <property type="term" value="F:dynein heavy chain binding"/>
    <property type="evidence" value="ECO:0007669"/>
    <property type="project" value="TreeGrafter"/>
</dbReference>
<keyword evidence="3" id="KW-0433">Leucine-rich repeat</keyword>
<keyword evidence="5" id="KW-0677">Repeat</keyword>
<keyword evidence="8" id="KW-0206">Cytoskeleton</keyword>
<keyword evidence="7" id="KW-0505">Motor protein</keyword>
<protein>
    <recommendedName>
        <fullName evidence="11">Dynein axonemal light chain 1</fullName>
    </recommendedName>
</protein>
<keyword evidence="2" id="KW-0963">Cytoplasm</keyword>
<sequence>MSKSTTIREALGKLAEKTHGKKLSDITDVLLNAQYPPIEKMDANLSQLTACSKLSLSTNCIEKISNLHGLRNLRILSLGRNQIKSLSGVEAVGETLQELWISYNLIEKLKGVGNLKKLQVLYINHNLVKDLTEVQRLADVLSLRELTMIGNPIEEKHSNEGDWRDLISQKLHQIKQLDSIPLIRMDN</sequence>
<comment type="caution">
    <text evidence="12">The sequence shown here is derived from an EMBL/GenBank/DDBJ whole genome shotgun (WGS) entry which is preliminary data.</text>
</comment>
<dbReference type="SMART" id="SM00365">
    <property type="entry name" value="LRR_SD22"/>
    <property type="match status" value="4"/>
</dbReference>
<keyword evidence="6" id="KW-0243">Dynein</keyword>
<dbReference type="InterPro" id="IPR032675">
    <property type="entry name" value="LRR_dom_sf"/>
</dbReference>
<reference evidence="12 13" key="1">
    <citation type="submission" date="2020-08" db="EMBL/GenBank/DDBJ databases">
        <authorList>
            <person name="Hejnol A."/>
        </authorList>
    </citation>
    <scope>NUCLEOTIDE SEQUENCE [LARGE SCALE GENOMIC DNA]</scope>
</reference>
<dbReference type="PANTHER" id="PTHR15454">
    <property type="entry name" value="NISCHARIN RELATED"/>
    <property type="match status" value="1"/>
</dbReference>
<dbReference type="EMBL" id="CAJFCJ010000002">
    <property type="protein sequence ID" value="CAD5111729.1"/>
    <property type="molecule type" value="Genomic_DNA"/>
</dbReference>
<evidence type="ECO:0000256" key="4">
    <source>
        <dbReference type="ARBA" id="ARBA00022701"/>
    </source>
</evidence>
<evidence type="ECO:0000256" key="8">
    <source>
        <dbReference type="ARBA" id="ARBA00023212"/>
    </source>
</evidence>
<comment type="subcellular location">
    <subcellularLocation>
        <location evidence="1">Cytoplasm</location>
        <location evidence="1">Cytoskeleton</location>
        <location evidence="1">Cilium axoneme</location>
    </subcellularLocation>
</comment>
<dbReference type="Pfam" id="PF12799">
    <property type="entry name" value="LRR_4"/>
    <property type="match status" value="2"/>
</dbReference>
<keyword evidence="4" id="KW-0493">Microtubule</keyword>
<evidence type="ECO:0000256" key="9">
    <source>
        <dbReference type="ARBA" id="ARBA00023273"/>
    </source>
</evidence>
<evidence type="ECO:0000256" key="11">
    <source>
        <dbReference type="ARBA" id="ARBA00049760"/>
    </source>
</evidence>
<dbReference type="OrthoDB" id="266138at2759"/>
<evidence type="ECO:0000256" key="6">
    <source>
        <dbReference type="ARBA" id="ARBA00023017"/>
    </source>
</evidence>
<organism evidence="12 13">
    <name type="scientific">Dimorphilus gyrociliatus</name>
    <dbReference type="NCBI Taxonomy" id="2664684"/>
    <lineage>
        <taxon>Eukaryota</taxon>
        <taxon>Metazoa</taxon>
        <taxon>Spiralia</taxon>
        <taxon>Lophotrochozoa</taxon>
        <taxon>Annelida</taxon>
        <taxon>Polychaeta</taxon>
        <taxon>Polychaeta incertae sedis</taxon>
        <taxon>Dinophilidae</taxon>
        <taxon>Dimorphilus</taxon>
    </lineage>
</organism>
<evidence type="ECO:0000256" key="10">
    <source>
        <dbReference type="ARBA" id="ARBA00049659"/>
    </source>
</evidence>
<dbReference type="GO" id="GO:0005930">
    <property type="term" value="C:axoneme"/>
    <property type="evidence" value="ECO:0007669"/>
    <property type="project" value="UniProtKB-SubCell"/>
</dbReference>
<dbReference type="FunFam" id="3.80.10.10:FF:000049">
    <property type="entry name" value="Dynein light chain 1"/>
    <property type="match status" value="1"/>
</dbReference>
<dbReference type="GO" id="GO:0005874">
    <property type="term" value="C:microtubule"/>
    <property type="evidence" value="ECO:0007669"/>
    <property type="project" value="UniProtKB-KW"/>
</dbReference>
<dbReference type="Proteomes" id="UP000549394">
    <property type="component" value="Unassembled WGS sequence"/>
</dbReference>
<keyword evidence="13" id="KW-1185">Reference proteome</keyword>
<dbReference type="Gene3D" id="3.80.10.10">
    <property type="entry name" value="Ribonuclease Inhibitor"/>
    <property type="match status" value="1"/>
</dbReference>
<keyword evidence="9" id="KW-0966">Cell projection</keyword>
<dbReference type="PROSITE" id="PS51450">
    <property type="entry name" value="LRR"/>
    <property type="match status" value="3"/>
</dbReference>
<evidence type="ECO:0000256" key="1">
    <source>
        <dbReference type="ARBA" id="ARBA00004430"/>
    </source>
</evidence>
<evidence type="ECO:0000313" key="13">
    <source>
        <dbReference type="Proteomes" id="UP000549394"/>
    </source>
</evidence>
<dbReference type="InterPro" id="IPR025875">
    <property type="entry name" value="Leu-rich_rpt_4"/>
</dbReference>
<dbReference type="SUPFAM" id="SSF52058">
    <property type="entry name" value="L domain-like"/>
    <property type="match status" value="1"/>
</dbReference>
<accession>A0A7I8V8V1</accession>
<evidence type="ECO:0000256" key="5">
    <source>
        <dbReference type="ARBA" id="ARBA00022737"/>
    </source>
</evidence>
<evidence type="ECO:0000256" key="2">
    <source>
        <dbReference type="ARBA" id="ARBA00022490"/>
    </source>
</evidence>